<protein>
    <submittedName>
        <fullName evidence="1">Uncharacterized protein</fullName>
    </submittedName>
</protein>
<keyword evidence="2" id="KW-1185">Reference proteome</keyword>
<dbReference type="EMBL" id="HE796683">
    <property type="protein sequence ID" value="CCG99719.1"/>
    <property type="molecule type" value="Genomic_DNA"/>
</dbReference>
<dbReference type="HOGENOM" id="CLU_727142_0_0_10"/>
<evidence type="ECO:0000313" key="1">
    <source>
        <dbReference type="EMBL" id="CCG99719.1"/>
    </source>
</evidence>
<gene>
    <name evidence="1" type="ORF">FAES_1709</name>
</gene>
<accession>I0K6G6</accession>
<dbReference type="Proteomes" id="UP000011058">
    <property type="component" value="Chromosome"/>
</dbReference>
<evidence type="ECO:0000313" key="2">
    <source>
        <dbReference type="Proteomes" id="UP000011058"/>
    </source>
</evidence>
<organism evidence="1 2">
    <name type="scientific">Fibrella aestuarina BUZ 2</name>
    <dbReference type="NCBI Taxonomy" id="1166018"/>
    <lineage>
        <taxon>Bacteria</taxon>
        <taxon>Pseudomonadati</taxon>
        <taxon>Bacteroidota</taxon>
        <taxon>Cytophagia</taxon>
        <taxon>Cytophagales</taxon>
        <taxon>Spirosomataceae</taxon>
        <taxon>Fibrella</taxon>
    </lineage>
</organism>
<sequence length="380" mass="40922">MSKGLLNVGGAPAAPDWPRCLTIAARAGAVNKTNHINGKYAFANTGKRRYPCPTGLCSFDHPTPLLRTHHFLTHFTPMSRLPILLLSVGVTALGGCATLTKSQVEAVNQFATLASTGGNHAEKVLNEVIDNRYQSIILEQSAGVNPGTATSLNGDTYKQLAKFYADKQAELKPVRQIKASMNVLNEYALALQRLSSPDFATNAAQSANSLGESISDLSTAIPVIPNVGSLLGKTLTELGGRYIGQKQTKALQQFVNEGDTLVAALCRSNESLLREKASVLIEQSEKTDSLSVNALFDAIKTDRLGRYQAAGMGADLVSKYQHLNQLNKQSITALQQIRTTHSALKKALATKQTLSGISQQLLALHKAIRDLQATYKEIKL</sequence>
<dbReference type="STRING" id="1166018.FAES_1709"/>
<reference evidence="1 2" key="1">
    <citation type="journal article" date="2012" name="J. Bacteriol.">
        <title>Genome Sequence of Fibrella aestuarina BUZ 2T, a Filamentous Marine Bacterium.</title>
        <authorList>
            <person name="Filippini M."/>
            <person name="Qi W."/>
            <person name="Blom J."/>
            <person name="Goesmann A."/>
            <person name="Smits T.H."/>
            <person name="Bagheri H.C."/>
        </authorList>
    </citation>
    <scope>NUCLEOTIDE SEQUENCE [LARGE SCALE GENOMIC DNA]</scope>
    <source>
        <strain evidence="2">BUZ 2T</strain>
    </source>
</reference>
<proteinExistence type="predicted"/>
<dbReference type="AlphaFoldDB" id="I0K6G6"/>
<dbReference type="KEGG" id="fae:FAES_1709"/>
<name>I0K6G6_9BACT</name>